<evidence type="ECO:0008006" key="4">
    <source>
        <dbReference type="Google" id="ProtNLM"/>
    </source>
</evidence>
<accession>A0ABQ3M1D5</accession>
<dbReference type="InterPro" id="IPR032724">
    <property type="entry name" value="SCP1.201-like"/>
</dbReference>
<evidence type="ECO:0000313" key="3">
    <source>
        <dbReference type="Proteomes" id="UP000635387"/>
    </source>
</evidence>
<proteinExistence type="predicted"/>
<feature type="compositionally biased region" description="Basic and acidic residues" evidence="1">
    <location>
        <begin position="77"/>
        <end position="94"/>
    </location>
</feature>
<dbReference type="Proteomes" id="UP000635387">
    <property type="component" value="Unassembled WGS sequence"/>
</dbReference>
<sequence>MPGLYDELRRSAEQAVSGFRIVKARISAYLGAIGLSATPTSIEVTGPKREDGARSRPGVHTTTAPEKPIPVSQGRVGELKRDLPPRVDRGEGQKTHGLWVTGSGAGDAGRIVSGRDDMETAAVQFFKDQGARRMPSTTADVEVKLAVHMQNEGITNATVAVNNEVCKGPFGCETLVPKILPQGSALTVYGTTPDGTPIGTTYLGQRKKP</sequence>
<evidence type="ECO:0000313" key="2">
    <source>
        <dbReference type="EMBL" id="GHH29395.1"/>
    </source>
</evidence>
<keyword evidence="3" id="KW-1185">Reference proteome</keyword>
<reference evidence="3" key="1">
    <citation type="journal article" date="2019" name="Int. J. Syst. Evol. Microbiol.">
        <title>The Global Catalogue of Microorganisms (GCM) 10K type strain sequencing project: providing services to taxonomists for standard genome sequencing and annotation.</title>
        <authorList>
            <consortium name="The Broad Institute Genomics Platform"/>
            <consortium name="The Broad Institute Genome Sequencing Center for Infectious Disease"/>
            <person name="Wu L."/>
            <person name="Ma J."/>
        </authorList>
    </citation>
    <scope>NUCLEOTIDE SEQUENCE [LARGE SCALE GENOMIC DNA]</scope>
    <source>
        <strain evidence="3">CGMCC 4.7683</strain>
    </source>
</reference>
<dbReference type="EMBL" id="BNAY01000008">
    <property type="protein sequence ID" value="GHH29395.1"/>
    <property type="molecule type" value="Genomic_DNA"/>
</dbReference>
<organism evidence="2 3">
    <name type="scientific">Amycolatopsis oliviviridis</name>
    <dbReference type="NCBI Taxonomy" id="1471590"/>
    <lineage>
        <taxon>Bacteria</taxon>
        <taxon>Bacillati</taxon>
        <taxon>Actinomycetota</taxon>
        <taxon>Actinomycetes</taxon>
        <taxon>Pseudonocardiales</taxon>
        <taxon>Pseudonocardiaceae</taxon>
        <taxon>Amycolatopsis</taxon>
    </lineage>
</organism>
<feature type="region of interest" description="Disordered" evidence="1">
    <location>
        <begin position="43"/>
        <end position="102"/>
    </location>
</feature>
<comment type="caution">
    <text evidence="2">The sequence shown here is derived from an EMBL/GenBank/DDBJ whole genome shotgun (WGS) entry which is preliminary data.</text>
</comment>
<evidence type="ECO:0000256" key="1">
    <source>
        <dbReference type="SAM" id="MobiDB-lite"/>
    </source>
</evidence>
<dbReference type="Pfam" id="PF14428">
    <property type="entry name" value="DddA-like"/>
    <property type="match status" value="1"/>
</dbReference>
<gene>
    <name evidence="2" type="ORF">GCM10017790_61520</name>
</gene>
<name>A0ABQ3M1D5_9PSEU</name>
<protein>
    <recommendedName>
        <fullName evidence="4">SCP1.201-like deaminase</fullName>
    </recommendedName>
</protein>